<keyword evidence="1" id="KW-0812">Transmembrane</keyword>
<feature type="transmembrane region" description="Helical" evidence="1">
    <location>
        <begin position="193"/>
        <end position="214"/>
    </location>
</feature>
<feature type="transmembrane region" description="Helical" evidence="1">
    <location>
        <begin position="112"/>
        <end position="145"/>
    </location>
</feature>
<dbReference type="Proteomes" id="UP000807353">
    <property type="component" value="Unassembled WGS sequence"/>
</dbReference>
<dbReference type="AlphaFoldDB" id="A0A9P5XUU9"/>
<organism evidence="2 3">
    <name type="scientific">Collybia nuda</name>
    <dbReference type="NCBI Taxonomy" id="64659"/>
    <lineage>
        <taxon>Eukaryota</taxon>
        <taxon>Fungi</taxon>
        <taxon>Dikarya</taxon>
        <taxon>Basidiomycota</taxon>
        <taxon>Agaricomycotina</taxon>
        <taxon>Agaricomycetes</taxon>
        <taxon>Agaricomycetidae</taxon>
        <taxon>Agaricales</taxon>
        <taxon>Tricholomatineae</taxon>
        <taxon>Clitocybaceae</taxon>
        <taxon>Collybia</taxon>
    </lineage>
</organism>
<protein>
    <submittedName>
        <fullName evidence="2">Uncharacterized protein</fullName>
    </submittedName>
</protein>
<sequence>MVSNSTSDAVMRNDTVILLIEGIIYTLFFVIEVTAATSILRSIISATKGELFDFGAIDFTYNFEAILLYVEVGICILTIFMKDVHAFGLVQMLINDGLLLWRAYVLSPSKKWILILPFLMLSGSCVVSCGANLVTTCLISHVYWVHKKDMTRFLNGANRRTKAGSVLSIMVTTGVILLVLQAIFLPLNYLQDQLSYFAAVFCGIYMGFLCYIINTSSPPLPFQKNTNALKITQGSPQTPCTAIQDIVIQTEEGGPLGDLGSDLRLLWSTFITEVEVIVAFGWHS</sequence>
<keyword evidence="3" id="KW-1185">Reference proteome</keyword>
<evidence type="ECO:0000313" key="2">
    <source>
        <dbReference type="EMBL" id="KAF9456125.1"/>
    </source>
</evidence>
<keyword evidence="1" id="KW-0472">Membrane</keyword>
<keyword evidence="1" id="KW-1133">Transmembrane helix</keyword>
<reference evidence="2" key="1">
    <citation type="submission" date="2020-11" db="EMBL/GenBank/DDBJ databases">
        <authorList>
            <consortium name="DOE Joint Genome Institute"/>
            <person name="Ahrendt S."/>
            <person name="Riley R."/>
            <person name="Andreopoulos W."/>
            <person name="Labutti K."/>
            <person name="Pangilinan J."/>
            <person name="Ruiz-Duenas F.J."/>
            <person name="Barrasa J.M."/>
            <person name="Sanchez-Garcia M."/>
            <person name="Camarero S."/>
            <person name="Miyauchi S."/>
            <person name="Serrano A."/>
            <person name="Linde D."/>
            <person name="Babiker R."/>
            <person name="Drula E."/>
            <person name="Ayuso-Fernandez I."/>
            <person name="Pacheco R."/>
            <person name="Padilla G."/>
            <person name="Ferreira P."/>
            <person name="Barriuso J."/>
            <person name="Kellner H."/>
            <person name="Castanera R."/>
            <person name="Alfaro M."/>
            <person name="Ramirez L."/>
            <person name="Pisabarro A.G."/>
            <person name="Kuo A."/>
            <person name="Tritt A."/>
            <person name="Lipzen A."/>
            <person name="He G."/>
            <person name="Yan M."/>
            <person name="Ng V."/>
            <person name="Cullen D."/>
            <person name="Martin F."/>
            <person name="Rosso M.-N."/>
            <person name="Henrissat B."/>
            <person name="Hibbett D."/>
            <person name="Martinez A.T."/>
            <person name="Grigoriev I.V."/>
        </authorList>
    </citation>
    <scope>NUCLEOTIDE SEQUENCE</scope>
    <source>
        <strain evidence="2">CBS 247.69</strain>
    </source>
</reference>
<feature type="transmembrane region" description="Helical" evidence="1">
    <location>
        <begin position="166"/>
        <end position="187"/>
    </location>
</feature>
<evidence type="ECO:0000256" key="1">
    <source>
        <dbReference type="SAM" id="Phobius"/>
    </source>
</evidence>
<proteinExistence type="predicted"/>
<evidence type="ECO:0000313" key="3">
    <source>
        <dbReference type="Proteomes" id="UP000807353"/>
    </source>
</evidence>
<gene>
    <name evidence="2" type="ORF">BDZ94DRAFT_1241761</name>
</gene>
<feature type="transmembrane region" description="Helical" evidence="1">
    <location>
        <begin position="87"/>
        <end position="106"/>
    </location>
</feature>
<accession>A0A9P5XUU9</accession>
<dbReference type="EMBL" id="MU150456">
    <property type="protein sequence ID" value="KAF9456125.1"/>
    <property type="molecule type" value="Genomic_DNA"/>
</dbReference>
<name>A0A9P5XUU9_9AGAR</name>
<comment type="caution">
    <text evidence="2">The sequence shown here is derived from an EMBL/GenBank/DDBJ whole genome shotgun (WGS) entry which is preliminary data.</text>
</comment>
<feature type="transmembrane region" description="Helical" evidence="1">
    <location>
        <begin position="16"/>
        <end position="39"/>
    </location>
</feature>
<feature type="transmembrane region" description="Helical" evidence="1">
    <location>
        <begin position="59"/>
        <end position="80"/>
    </location>
</feature>
<dbReference type="OrthoDB" id="2744793at2759"/>